<feature type="domain" description="Chromo" evidence="1">
    <location>
        <begin position="68"/>
        <end position="131"/>
    </location>
</feature>
<protein>
    <submittedName>
        <fullName evidence="2">2-(3-amino-3-carboxypropyl)histidine synthase subunit 2-like protein</fullName>
    </submittedName>
</protein>
<accession>A0ABQ5HPM1</accession>
<name>A0ABQ5HPM1_9ASTR</name>
<evidence type="ECO:0000313" key="3">
    <source>
        <dbReference type="Proteomes" id="UP001151760"/>
    </source>
</evidence>
<keyword evidence="3" id="KW-1185">Reference proteome</keyword>
<dbReference type="Pfam" id="PF00385">
    <property type="entry name" value="Chromo"/>
    <property type="match status" value="1"/>
</dbReference>
<dbReference type="Gene3D" id="2.40.50.40">
    <property type="match status" value="1"/>
</dbReference>
<proteinExistence type="predicted"/>
<dbReference type="InterPro" id="IPR000953">
    <property type="entry name" value="Chromo/chromo_shadow_dom"/>
</dbReference>
<organism evidence="2 3">
    <name type="scientific">Tanacetum coccineum</name>
    <dbReference type="NCBI Taxonomy" id="301880"/>
    <lineage>
        <taxon>Eukaryota</taxon>
        <taxon>Viridiplantae</taxon>
        <taxon>Streptophyta</taxon>
        <taxon>Embryophyta</taxon>
        <taxon>Tracheophyta</taxon>
        <taxon>Spermatophyta</taxon>
        <taxon>Magnoliopsida</taxon>
        <taxon>eudicotyledons</taxon>
        <taxon>Gunneridae</taxon>
        <taxon>Pentapetalae</taxon>
        <taxon>asterids</taxon>
        <taxon>campanulids</taxon>
        <taxon>Asterales</taxon>
        <taxon>Asteraceae</taxon>
        <taxon>Asteroideae</taxon>
        <taxon>Anthemideae</taxon>
        <taxon>Anthemidinae</taxon>
        <taxon>Tanacetum</taxon>
    </lineage>
</organism>
<reference evidence="2" key="2">
    <citation type="submission" date="2022-01" db="EMBL/GenBank/DDBJ databases">
        <authorList>
            <person name="Yamashiro T."/>
            <person name="Shiraishi A."/>
            <person name="Satake H."/>
            <person name="Nakayama K."/>
        </authorList>
    </citation>
    <scope>NUCLEOTIDE SEQUENCE</scope>
</reference>
<dbReference type="EMBL" id="BQNB010019859">
    <property type="protein sequence ID" value="GJT89773.1"/>
    <property type="molecule type" value="Genomic_DNA"/>
</dbReference>
<comment type="caution">
    <text evidence="2">The sequence shown here is derived from an EMBL/GenBank/DDBJ whole genome shotgun (WGS) entry which is preliminary data.</text>
</comment>
<evidence type="ECO:0000313" key="2">
    <source>
        <dbReference type="EMBL" id="GJT89773.1"/>
    </source>
</evidence>
<reference evidence="2" key="1">
    <citation type="journal article" date="2022" name="Int. J. Mol. Sci.">
        <title>Draft Genome of Tanacetum Coccineum: Genomic Comparison of Closely Related Tanacetum-Family Plants.</title>
        <authorList>
            <person name="Yamashiro T."/>
            <person name="Shiraishi A."/>
            <person name="Nakayama K."/>
            <person name="Satake H."/>
        </authorList>
    </citation>
    <scope>NUCLEOTIDE SEQUENCE</scope>
</reference>
<dbReference type="SUPFAM" id="SSF54160">
    <property type="entry name" value="Chromo domain-like"/>
    <property type="match status" value="1"/>
</dbReference>
<dbReference type="InterPro" id="IPR023780">
    <property type="entry name" value="Chromo_domain"/>
</dbReference>
<gene>
    <name evidence="2" type="ORF">Tco_1078618</name>
</gene>
<sequence length="131" mass="15199">MEILPVSSSSSTTVVIDTLLTNEPIIDRVHCPLVFVISFLKPYHEDGEDPERGVSKRAPTTVVTSYNREVDEILSDRTIRRRGVTSYKEFLIKWCDLQDSEASWEAKDLLWQFSDEIKRYREDDTTRTSRA</sequence>
<dbReference type="PROSITE" id="PS50013">
    <property type="entry name" value="CHROMO_2"/>
    <property type="match status" value="1"/>
</dbReference>
<dbReference type="InterPro" id="IPR016197">
    <property type="entry name" value="Chromo-like_dom_sf"/>
</dbReference>
<dbReference type="Proteomes" id="UP001151760">
    <property type="component" value="Unassembled WGS sequence"/>
</dbReference>
<evidence type="ECO:0000259" key="1">
    <source>
        <dbReference type="PROSITE" id="PS50013"/>
    </source>
</evidence>